<dbReference type="AlphaFoldDB" id="A0A438N5T1"/>
<evidence type="ECO:0000313" key="5">
    <source>
        <dbReference type="EMBL" id="RVX70981.1"/>
    </source>
</evidence>
<evidence type="ECO:0000256" key="3">
    <source>
        <dbReference type="ARBA" id="ARBA00048448"/>
    </source>
</evidence>
<dbReference type="Gene3D" id="3.50.50.60">
    <property type="entry name" value="FAD/NAD(P)-binding domain"/>
    <property type="match status" value="2"/>
</dbReference>
<comment type="catalytic activity">
    <reaction evidence="3">
        <text>a secondary aliphatic amine + O2 + H2O = a primary amine + an aldehyde + H2O2</text>
        <dbReference type="Rhea" id="RHEA:26414"/>
        <dbReference type="ChEBI" id="CHEBI:15377"/>
        <dbReference type="ChEBI" id="CHEBI:15379"/>
        <dbReference type="ChEBI" id="CHEBI:16240"/>
        <dbReference type="ChEBI" id="CHEBI:17478"/>
        <dbReference type="ChEBI" id="CHEBI:58855"/>
        <dbReference type="ChEBI" id="CHEBI:65296"/>
        <dbReference type="EC" id="1.4.3.4"/>
    </reaction>
</comment>
<dbReference type="OrthoDB" id="7777654at2759"/>
<dbReference type="EMBL" id="NAJM01000020">
    <property type="protein sequence ID" value="RVX70981.1"/>
    <property type="molecule type" value="Genomic_DNA"/>
</dbReference>
<organism evidence="5 6">
    <name type="scientific">Exophiala mesophila</name>
    <name type="common">Black yeast-like fungus</name>
    <dbReference type="NCBI Taxonomy" id="212818"/>
    <lineage>
        <taxon>Eukaryota</taxon>
        <taxon>Fungi</taxon>
        <taxon>Dikarya</taxon>
        <taxon>Ascomycota</taxon>
        <taxon>Pezizomycotina</taxon>
        <taxon>Eurotiomycetes</taxon>
        <taxon>Chaetothyriomycetidae</taxon>
        <taxon>Chaetothyriales</taxon>
        <taxon>Herpotrichiellaceae</taxon>
        <taxon>Exophiala</taxon>
    </lineage>
</organism>
<dbReference type="EC" id="1.4.3.4" evidence="2"/>
<reference evidence="5 6" key="1">
    <citation type="submission" date="2017-03" db="EMBL/GenBank/DDBJ databases">
        <title>Genomes of endolithic fungi from Antarctica.</title>
        <authorList>
            <person name="Coleine C."/>
            <person name="Masonjones S."/>
            <person name="Stajich J.E."/>
        </authorList>
    </citation>
    <scope>NUCLEOTIDE SEQUENCE [LARGE SCALE GENOMIC DNA]</scope>
    <source>
        <strain evidence="5 6">CCFEE 6314</strain>
    </source>
</reference>
<gene>
    <name evidence="5" type="ORF">B0A52_06139</name>
</gene>
<dbReference type="Pfam" id="PF01593">
    <property type="entry name" value="Amino_oxidase"/>
    <property type="match status" value="1"/>
</dbReference>
<dbReference type="Proteomes" id="UP000288859">
    <property type="component" value="Unassembled WGS sequence"/>
</dbReference>
<dbReference type="PANTHER" id="PTHR43563:SF1">
    <property type="entry name" value="AMINE OXIDASE [FLAVIN-CONTAINING] B"/>
    <property type="match status" value="1"/>
</dbReference>
<proteinExistence type="inferred from homology"/>
<evidence type="ECO:0000256" key="1">
    <source>
        <dbReference type="ARBA" id="ARBA00005995"/>
    </source>
</evidence>
<evidence type="ECO:0000313" key="6">
    <source>
        <dbReference type="Proteomes" id="UP000288859"/>
    </source>
</evidence>
<dbReference type="GO" id="GO:0097621">
    <property type="term" value="F:monoamine oxidase activity"/>
    <property type="evidence" value="ECO:0007669"/>
    <property type="project" value="UniProtKB-EC"/>
</dbReference>
<dbReference type="Gene3D" id="3.90.660.10">
    <property type="match status" value="2"/>
</dbReference>
<dbReference type="VEuPathDB" id="FungiDB:PV10_01457"/>
<dbReference type="InterPro" id="IPR036188">
    <property type="entry name" value="FAD/NAD-bd_sf"/>
</dbReference>
<evidence type="ECO:0000259" key="4">
    <source>
        <dbReference type="Pfam" id="PF01593"/>
    </source>
</evidence>
<name>A0A438N5T1_EXOME</name>
<dbReference type="SUPFAM" id="SSF51905">
    <property type="entry name" value="FAD/NAD(P)-binding domain"/>
    <property type="match status" value="1"/>
</dbReference>
<dbReference type="InterPro" id="IPR050703">
    <property type="entry name" value="Flavin_MAO"/>
</dbReference>
<feature type="domain" description="Amine oxidase" evidence="4">
    <location>
        <begin position="48"/>
        <end position="481"/>
    </location>
</feature>
<protein>
    <recommendedName>
        <fullName evidence="2">monoamine oxidase</fullName>
        <ecNumber evidence="2">1.4.3.4</ecNumber>
    </recommendedName>
</protein>
<accession>A0A438N5T1</accession>
<comment type="caution">
    <text evidence="5">The sequence shown here is derived from an EMBL/GenBank/DDBJ whole genome shotgun (WGS) entry which is preliminary data.</text>
</comment>
<sequence length="493" mass="54111">MDTKEGYHFDKETGLTEGLPCEGVIVPSTLEPIPGQRYDAIVLGAGYAGLVAARDLATRGHKVLLLEARDRIGGRTWTSVIEGYPYEMGGTWVHWGQPHVWTELSKYDMVDQLEDSAEGLPGVQHSTSYFFEHGKRTVSLAEDVENLKTALTAFCDVDGELGKTVLPIPHKPFAAATEFTKWDQVSAAERFDQIKDRLTLDQQGILLSTIVTASGAPADQLACTEILRWWALSGYDPEAYMAYVIKWKLKCGQTGLSLRIFRDALASGSLSYRFSTLVKRIDQSSGHVTVTTSDGSHHVASYLVCTIPLNTLNDVVFNPPLSRNKVLAATKGQVNLCVKAHAEVAGTDQRSWWGIAYNKRPGMMAGAFGDGLTPAGNTHLVSFSLNGAFQKTADRGFAEMKTAYEEFTSAEIKRLLYHPWAQDPLSKGTWAMYGPGFATRFKRDLQASQGRVHFASADWADGWHGFIDGAIEQGIRAATKVSTELQKVPSARL</sequence>
<dbReference type="InterPro" id="IPR002937">
    <property type="entry name" value="Amino_oxidase"/>
</dbReference>
<dbReference type="PANTHER" id="PTHR43563">
    <property type="entry name" value="AMINE OXIDASE"/>
    <property type="match status" value="1"/>
</dbReference>
<comment type="similarity">
    <text evidence="1">Belongs to the flavin monoamine oxidase family.</text>
</comment>
<evidence type="ECO:0000256" key="2">
    <source>
        <dbReference type="ARBA" id="ARBA00012804"/>
    </source>
</evidence>